<evidence type="ECO:0000256" key="4">
    <source>
        <dbReference type="ARBA" id="ARBA00023136"/>
    </source>
</evidence>
<protein>
    <submittedName>
        <fullName evidence="7">Translocation/assembly module TamB domain-containing protein</fullName>
    </submittedName>
</protein>
<evidence type="ECO:0000259" key="6">
    <source>
        <dbReference type="Pfam" id="PF04357"/>
    </source>
</evidence>
<keyword evidence="8" id="KW-1185">Reference proteome</keyword>
<evidence type="ECO:0000256" key="2">
    <source>
        <dbReference type="ARBA" id="ARBA00022692"/>
    </source>
</evidence>
<sequence length="814" mass="81733">MALNLDVSVPQGQLSGKNLRDAMLGFSGSTLDNRLNGAIRGEASLDGFRTDLQANVSVSNEQQRLSDLDFQAAGTRLTGDLTRGSDGLTNGALKLTAPDVSVAAALLLAEAKGAINADIALVGADGQQNANVAANAKGLAFNDIIVGSADISVELSDLLGVPVINGTAVAQSVSAAGVDIDQLSATAAQTGTTTDFSAKARLQNGSDIDLAGTLTPVDNGYRLGLDRAELAQGQLTARLAAPTVLSVSGSTVRLDAVQLNVGSGSLTARGTAGEALDIALDIRTLPLAIANAVMPELGLAGTLNGSAQISGRSSAPQVSFTADANGISAAAISEFGIAPLSATVSGSYANSVVTLAGLRAEGARGLQVSGSGIVPLDGGGLNVSVTGSAPLALANRFVADRGGQANGTVSLDARVTGTIAAPAFSGSVSTNGASYVDPEANVRIQNITGSANLEGDRVVIQSLSAGLATGGTVNATGSISLTNGFPANVQVGLNSARYADGNLFVATVSGNLALTGNLTGNPLLAGNIGVEKADITVPESFGDGSALIDVTHVDTPRAVTQTLARAKADERSSAPTPSNRPSGMLLDINIDAPNQIFIRGRGLDAEVGGSVRVTGPLNNIQPVGGFSLNRGRLAILGQRITFDSGTVTLVGDLNPYLNLVARTQGEGITVFVTVSGRASDISVDFSSSPALPQDEVLSRLIFKRSVGELSPLQLAKLAGAVAELAGGGGNNGLLDSLRGAAGLADLDIVTDANGNVAVQAGAYVQDNIYLGVQAGADGQSRVTVNLDITDDLTAKGSTGADGNSSVGVFYEKDY</sequence>
<reference evidence="7 8" key="1">
    <citation type="submission" date="2023-02" db="EMBL/GenBank/DDBJ databases">
        <title>Devosia chondri sp. nov., isolated from the phycosphere of marine algae.</title>
        <authorList>
            <person name="Kim J.M."/>
            <person name="Lee J.K."/>
            <person name="Choi B.J."/>
            <person name="Bayburt H."/>
            <person name="Jeon C.O."/>
        </authorList>
    </citation>
    <scope>NUCLEOTIDE SEQUENCE [LARGE SCALE GENOMIC DNA]</scope>
    <source>
        <strain evidence="7 8">G2-5</strain>
    </source>
</reference>
<feature type="region of interest" description="Disordered" evidence="5">
    <location>
        <begin position="564"/>
        <end position="585"/>
    </location>
</feature>
<dbReference type="PANTHER" id="PTHR36985:SF1">
    <property type="entry name" value="TRANSLOCATION AND ASSEMBLY MODULE SUBUNIT TAMB"/>
    <property type="match status" value="1"/>
</dbReference>
<dbReference type="Pfam" id="PF04357">
    <property type="entry name" value="TamB"/>
    <property type="match status" value="1"/>
</dbReference>
<accession>A0ABY7YUE9</accession>
<dbReference type="InterPro" id="IPR007452">
    <property type="entry name" value="TamB_C"/>
</dbReference>
<comment type="subcellular location">
    <subcellularLocation>
        <location evidence="1">Membrane</location>
        <topology evidence="1">Single-pass membrane protein</topology>
    </subcellularLocation>
</comment>
<dbReference type="EMBL" id="CP118247">
    <property type="protein sequence ID" value="WDR04985.1"/>
    <property type="molecule type" value="Genomic_DNA"/>
</dbReference>
<gene>
    <name evidence="7" type="ORF">PSQ90_11845</name>
</gene>
<evidence type="ECO:0000313" key="8">
    <source>
        <dbReference type="Proteomes" id="UP001222118"/>
    </source>
</evidence>
<keyword evidence="4" id="KW-0472">Membrane</keyword>
<organism evidence="7 8">
    <name type="scientific">Devosia rhodophyticola</name>
    <dbReference type="NCBI Taxonomy" id="3026423"/>
    <lineage>
        <taxon>Bacteria</taxon>
        <taxon>Pseudomonadati</taxon>
        <taxon>Pseudomonadota</taxon>
        <taxon>Alphaproteobacteria</taxon>
        <taxon>Hyphomicrobiales</taxon>
        <taxon>Devosiaceae</taxon>
        <taxon>Devosia</taxon>
    </lineage>
</organism>
<feature type="domain" description="Translocation and assembly module TamB C-terminal" evidence="6">
    <location>
        <begin position="462"/>
        <end position="814"/>
    </location>
</feature>
<name>A0ABY7YUE9_9HYPH</name>
<dbReference type="PANTHER" id="PTHR36985">
    <property type="entry name" value="TRANSLOCATION AND ASSEMBLY MODULE SUBUNIT TAMB"/>
    <property type="match status" value="1"/>
</dbReference>
<evidence type="ECO:0000256" key="3">
    <source>
        <dbReference type="ARBA" id="ARBA00022989"/>
    </source>
</evidence>
<proteinExistence type="predicted"/>
<evidence type="ECO:0000256" key="5">
    <source>
        <dbReference type="SAM" id="MobiDB-lite"/>
    </source>
</evidence>
<evidence type="ECO:0000313" key="7">
    <source>
        <dbReference type="EMBL" id="WDR04985.1"/>
    </source>
</evidence>
<evidence type="ECO:0000256" key="1">
    <source>
        <dbReference type="ARBA" id="ARBA00004167"/>
    </source>
</evidence>
<keyword evidence="2" id="KW-0812">Transmembrane</keyword>
<dbReference type="Proteomes" id="UP001222118">
    <property type="component" value="Chromosome"/>
</dbReference>
<keyword evidence="3" id="KW-1133">Transmembrane helix</keyword>